<accession>A0ABR7PSR4</accession>
<reference evidence="2 3" key="1">
    <citation type="submission" date="2019-09" db="EMBL/GenBank/DDBJ databases">
        <title>Paraburkholderia podalyriae sp. nov., A South African Podalyria-associated rhizobium.</title>
        <authorList>
            <person name="Mavima L."/>
            <person name="Beukes C.W."/>
            <person name="Palmer M."/>
            <person name="De Meyer S.E."/>
            <person name="James E.K."/>
            <person name="Maluk M."/>
            <person name="Avontuur J.R."/>
            <person name="Chan W.Y."/>
            <person name="Venter S.N."/>
            <person name="Steenkamp E.T."/>
        </authorList>
    </citation>
    <scope>NUCLEOTIDE SEQUENCE [LARGE SCALE GENOMIC DNA]</scope>
    <source>
        <strain evidence="2 3">WC7.3b</strain>
    </source>
</reference>
<organism evidence="2 3">
    <name type="scientific">Paraburkholderia podalyriae</name>
    <dbReference type="NCBI Taxonomy" id="1938811"/>
    <lineage>
        <taxon>Bacteria</taxon>
        <taxon>Pseudomonadati</taxon>
        <taxon>Pseudomonadota</taxon>
        <taxon>Betaproteobacteria</taxon>
        <taxon>Burkholderiales</taxon>
        <taxon>Burkholderiaceae</taxon>
        <taxon>Paraburkholderia</taxon>
    </lineage>
</organism>
<protein>
    <submittedName>
        <fullName evidence="2">SET domain-containing protein-lysine N-methyltransferase</fullName>
    </submittedName>
</protein>
<dbReference type="InterPro" id="IPR046341">
    <property type="entry name" value="SET_dom_sf"/>
</dbReference>
<gene>
    <name evidence="2" type="ORF">F6X42_22740</name>
</gene>
<dbReference type="EMBL" id="VZQQ01000019">
    <property type="protein sequence ID" value="MBC8749301.1"/>
    <property type="molecule type" value="Genomic_DNA"/>
</dbReference>
<comment type="caution">
    <text evidence="2">The sequence shown here is derived from an EMBL/GenBank/DDBJ whole genome shotgun (WGS) entry which is preliminary data.</text>
</comment>
<keyword evidence="3" id="KW-1185">Reference proteome</keyword>
<dbReference type="Proteomes" id="UP000736373">
    <property type="component" value="Unassembled WGS sequence"/>
</dbReference>
<sequence length="97" mass="10450">MKKANTQGIARRVVVRRSSVHGHGVFALRALDANCKAVEIENHVFIHASTAIAPGEELFLDYQVVVDEPADEEARPGYICRCGAWGCRGTMPGVAAS</sequence>
<dbReference type="Pfam" id="PF00856">
    <property type="entry name" value="SET"/>
    <property type="match status" value="1"/>
</dbReference>
<evidence type="ECO:0000259" key="1">
    <source>
        <dbReference type="Pfam" id="PF00856"/>
    </source>
</evidence>
<dbReference type="SUPFAM" id="SSF82199">
    <property type="entry name" value="SET domain"/>
    <property type="match status" value="1"/>
</dbReference>
<dbReference type="InterPro" id="IPR001214">
    <property type="entry name" value="SET_dom"/>
</dbReference>
<feature type="domain" description="SET" evidence="1">
    <location>
        <begin position="30"/>
        <end position="63"/>
    </location>
</feature>
<dbReference type="Gene3D" id="2.170.270.10">
    <property type="entry name" value="SET domain"/>
    <property type="match status" value="1"/>
</dbReference>
<proteinExistence type="predicted"/>
<evidence type="ECO:0000313" key="2">
    <source>
        <dbReference type="EMBL" id="MBC8749301.1"/>
    </source>
</evidence>
<evidence type="ECO:0000313" key="3">
    <source>
        <dbReference type="Proteomes" id="UP000736373"/>
    </source>
</evidence>
<name>A0ABR7PSR4_9BURK</name>